<organism evidence="3 4">
    <name type="scientific">Anaerotruncus colihominis</name>
    <dbReference type="NCBI Taxonomy" id="169435"/>
    <lineage>
        <taxon>Bacteria</taxon>
        <taxon>Bacillati</taxon>
        <taxon>Bacillota</taxon>
        <taxon>Clostridia</taxon>
        <taxon>Eubacteriales</taxon>
        <taxon>Oscillospiraceae</taxon>
        <taxon>Anaerotruncus</taxon>
    </lineage>
</organism>
<dbReference type="AlphaFoldDB" id="A0A845RNG5"/>
<dbReference type="RefSeq" id="WP_118477510.1">
    <property type="nucleotide sequence ID" value="NZ_QXWZ01000016.1"/>
</dbReference>
<gene>
    <name evidence="3" type="ORF">D3Z39_10020</name>
</gene>
<evidence type="ECO:0000313" key="3">
    <source>
        <dbReference type="EMBL" id="NBI79202.1"/>
    </source>
</evidence>
<dbReference type="NCBIfam" id="TIGR01552">
    <property type="entry name" value="phd_fam"/>
    <property type="match status" value="1"/>
</dbReference>
<dbReference type="SUPFAM" id="SSF143120">
    <property type="entry name" value="YefM-like"/>
    <property type="match status" value="1"/>
</dbReference>
<evidence type="ECO:0000256" key="2">
    <source>
        <dbReference type="RuleBase" id="RU362080"/>
    </source>
</evidence>
<accession>A0A845RNG5</accession>
<protein>
    <recommendedName>
        <fullName evidence="2">Antitoxin</fullName>
    </recommendedName>
</protein>
<dbReference type="InterPro" id="IPR006442">
    <property type="entry name" value="Antitoxin_Phd/YefM"/>
</dbReference>
<sequence length="80" mass="9017">MMINTNALVAMTEANQNFSKVARLVDEQGAAVILKNNKPRYAVVDFSEYDSFQEYRRSLIGKTADTLIAENLEAFQELAE</sequence>
<dbReference type="EMBL" id="QXWZ01000016">
    <property type="protein sequence ID" value="NBI79202.1"/>
    <property type="molecule type" value="Genomic_DNA"/>
</dbReference>
<dbReference type="Gene3D" id="3.40.1620.10">
    <property type="entry name" value="YefM-like domain"/>
    <property type="match status" value="1"/>
</dbReference>
<dbReference type="Pfam" id="PF02604">
    <property type="entry name" value="PhdYeFM_antitox"/>
    <property type="match status" value="1"/>
</dbReference>
<reference evidence="3 4" key="1">
    <citation type="submission" date="2018-08" db="EMBL/GenBank/DDBJ databases">
        <title>Murine metabolic-syndrome-specific gut microbial biobank.</title>
        <authorList>
            <person name="Liu C."/>
        </authorList>
    </citation>
    <scope>NUCLEOTIDE SEQUENCE [LARGE SCALE GENOMIC DNA]</scope>
    <source>
        <strain evidence="3 4">X69</strain>
    </source>
</reference>
<dbReference type="Proteomes" id="UP000446348">
    <property type="component" value="Unassembled WGS sequence"/>
</dbReference>
<name>A0A845RNG5_9FIRM</name>
<dbReference type="OrthoDB" id="9797629at2"/>
<comment type="caution">
    <text evidence="3">The sequence shown here is derived from an EMBL/GenBank/DDBJ whole genome shotgun (WGS) entry which is preliminary data.</text>
</comment>
<proteinExistence type="inferred from homology"/>
<dbReference type="InterPro" id="IPR036165">
    <property type="entry name" value="YefM-like_sf"/>
</dbReference>
<comment type="function">
    <text evidence="2">Antitoxin component of a type II toxin-antitoxin (TA) system.</text>
</comment>
<evidence type="ECO:0000256" key="1">
    <source>
        <dbReference type="ARBA" id="ARBA00009981"/>
    </source>
</evidence>
<evidence type="ECO:0000313" key="4">
    <source>
        <dbReference type="Proteomes" id="UP000446348"/>
    </source>
</evidence>
<comment type="similarity">
    <text evidence="1 2">Belongs to the phD/YefM antitoxin family.</text>
</comment>